<evidence type="ECO:0000256" key="3">
    <source>
        <dbReference type="ARBA" id="ARBA00022741"/>
    </source>
</evidence>
<accession>A0ABP1QLE7</accession>
<feature type="binding site" evidence="7">
    <location>
        <position position="136"/>
    </location>
    <ligand>
        <name>AMP</name>
        <dbReference type="ChEBI" id="CHEBI:456215"/>
    </ligand>
</feature>
<comment type="subunit">
    <text evidence="7">Monomer.</text>
</comment>
<evidence type="ECO:0000313" key="10">
    <source>
        <dbReference type="Proteomes" id="UP001642540"/>
    </source>
</evidence>
<feature type="binding site" evidence="7">
    <location>
        <position position="74"/>
    </location>
    <ligand>
        <name>AMP</name>
        <dbReference type="ChEBI" id="CHEBI:456215"/>
    </ligand>
</feature>
<feature type="region of interest" description="NMPbind" evidence="7">
    <location>
        <begin position="73"/>
        <end position="102"/>
    </location>
</feature>
<evidence type="ECO:0000256" key="4">
    <source>
        <dbReference type="ARBA" id="ARBA00022777"/>
    </source>
</evidence>
<feature type="binding site" evidence="7">
    <location>
        <position position="210"/>
    </location>
    <ligand>
        <name>AMP</name>
        <dbReference type="ChEBI" id="CHEBI:456215"/>
    </ligand>
</feature>
<dbReference type="InterPro" id="IPR028586">
    <property type="entry name" value="AK3/Ak4_mitochondrial"/>
</dbReference>
<sequence>MVFSKPIRQCVGLAMSGRLMMISPVQGFVRKFGYGCTDLGYGTIRAVIFGAPGSGKGTIAQRIVKDFKVQHISSGDVLRSHISKETEYGKQIADIVKVGGLVPSKMLSSLIEIELEKKVPGVKGFLLDGYPRTIEQAGILQNLKSPNLVVFLNVPFDTIIDRIKSRWIHPGSGRIYNLEFSPPKVEGKDDLTGEPLIQREDDKPESVLRRLELYQMEAEPLLAYYRERGVLQEFWGTESNKIYPEVFKCITETYELDADY</sequence>
<comment type="caution">
    <text evidence="9">The sequence shown here is derived from an EMBL/GenBank/DDBJ whole genome shotgun (WGS) entry which is preliminary data.</text>
</comment>
<proteinExistence type="inferred from homology"/>
<evidence type="ECO:0000256" key="2">
    <source>
        <dbReference type="ARBA" id="ARBA00022679"/>
    </source>
</evidence>
<comment type="subcellular location">
    <subcellularLocation>
        <location evidence="1 7">Mitochondrion matrix</location>
    </subcellularLocation>
</comment>
<comment type="function">
    <text evidence="7">Involved in maintaining the homeostasis of cellular nucleotides by catalyzing the interconversion of nucleoside phosphates. Has GTP:AMP phosphotransferase and ITP:AMP phosphotransferase activities.</text>
</comment>
<feature type="binding site" evidence="7">
    <location>
        <position position="239"/>
    </location>
    <ligand>
        <name>GTP</name>
        <dbReference type="ChEBI" id="CHEBI:37565"/>
    </ligand>
</feature>
<feature type="binding site" evidence="7">
    <location>
        <begin position="53"/>
        <end position="58"/>
    </location>
    <ligand>
        <name>GTP</name>
        <dbReference type="ChEBI" id="CHEBI:37565"/>
    </ligand>
</feature>
<keyword evidence="4 7" id="KW-0418">Kinase</keyword>
<evidence type="ECO:0000259" key="8">
    <source>
        <dbReference type="Pfam" id="PF05191"/>
    </source>
</evidence>
<feature type="binding site" evidence="7">
    <location>
        <begin position="175"/>
        <end position="176"/>
    </location>
    <ligand>
        <name>GTP</name>
        <dbReference type="ChEBI" id="CHEBI:37565"/>
    </ligand>
</feature>
<keyword evidence="2 7" id="KW-0808">Transferase</keyword>
<dbReference type="PANTHER" id="PTHR23359">
    <property type="entry name" value="NUCLEOTIDE KINASE"/>
    <property type="match status" value="1"/>
</dbReference>
<dbReference type="CDD" id="cd01428">
    <property type="entry name" value="ADK"/>
    <property type="match status" value="1"/>
</dbReference>
<feature type="domain" description="Adenylate kinase active site lid" evidence="8">
    <location>
        <begin position="166"/>
        <end position="201"/>
    </location>
</feature>
<dbReference type="InterPro" id="IPR000850">
    <property type="entry name" value="Adenylat/UMP-CMP_kin"/>
</dbReference>
<dbReference type="NCBIfam" id="TIGR01351">
    <property type="entry name" value="adk"/>
    <property type="match status" value="1"/>
</dbReference>
<gene>
    <name evidence="9" type="ORF">ODALV1_LOCUS11998</name>
</gene>
<name>A0ABP1QLE7_9HEXA</name>
<keyword evidence="3 7" id="KW-0547">Nucleotide-binding</keyword>
<keyword evidence="10" id="KW-1185">Reference proteome</keyword>
<evidence type="ECO:0000256" key="5">
    <source>
        <dbReference type="ARBA" id="ARBA00023128"/>
    </source>
</evidence>
<dbReference type="InterPro" id="IPR036193">
    <property type="entry name" value="ADK_active_lid_dom_sf"/>
</dbReference>
<organism evidence="9 10">
    <name type="scientific">Orchesella dallaii</name>
    <dbReference type="NCBI Taxonomy" id="48710"/>
    <lineage>
        <taxon>Eukaryota</taxon>
        <taxon>Metazoa</taxon>
        <taxon>Ecdysozoa</taxon>
        <taxon>Arthropoda</taxon>
        <taxon>Hexapoda</taxon>
        <taxon>Collembola</taxon>
        <taxon>Entomobryomorpha</taxon>
        <taxon>Entomobryoidea</taxon>
        <taxon>Orchesellidae</taxon>
        <taxon>Orchesellinae</taxon>
        <taxon>Orchesella</taxon>
    </lineage>
</organism>
<dbReference type="Gene3D" id="3.40.50.300">
    <property type="entry name" value="P-loop containing nucleotide triphosphate hydrolases"/>
    <property type="match status" value="1"/>
</dbReference>
<comment type="domain">
    <text evidence="7">Consists of three domains, a large central CORE domain and two small peripheral domains, NMPbind and LID, which undergo movements during catalysis. The LID domain closes over the site of phosphoryl transfer upon GTP binding. Assembling and dissambling the active center during each catalytic cycle provides an effective means to prevent GTP hydrolysis.</text>
</comment>
<dbReference type="Pfam" id="PF00406">
    <property type="entry name" value="ADK"/>
    <property type="match status" value="1"/>
</dbReference>
<protein>
    <recommendedName>
        <fullName evidence="7">GTP:AMP phosphotransferase, mitochondrial</fullName>
        <ecNumber evidence="7">2.7.4.10</ecNumber>
    </recommendedName>
    <alternativeName>
        <fullName evidence="7">Adenylate kinase 3</fullName>
        <shortName evidence="7">AK 3</shortName>
    </alternativeName>
</protein>
<feature type="binding site" evidence="7">
    <location>
        <begin position="100"/>
        <end position="102"/>
    </location>
    <ligand>
        <name>AMP</name>
        <dbReference type="ChEBI" id="CHEBI:456215"/>
    </ligand>
</feature>
<dbReference type="InterPro" id="IPR033690">
    <property type="entry name" value="Adenylat_kinase_CS"/>
</dbReference>
<dbReference type="InterPro" id="IPR027417">
    <property type="entry name" value="P-loop_NTPase"/>
</dbReference>
<comment type="similarity">
    <text evidence="7">Belongs to the adenylate kinase family. AK3 subfamily.</text>
</comment>
<feature type="binding site" evidence="7">
    <location>
        <position position="199"/>
    </location>
    <ligand>
        <name>AMP</name>
        <dbReference type="ChEBI" id="CHEBI:456215"/>
    </ligand>
</feature>
<feature type="binding site" evidence="7">
    <location>
        <position position="166"/>
    </location>
    <ligand>
        <name>GTP</name>
        <dbReference type="ChEBI" id="CHEBI:37565"/>
    </ligand>
</feature>
<dbReference type="InterPro" id="IPR007862">
    <property type="entry name" value="Adenylate_kinase_lid-dom"/>
</dbReference>
<comment type="caution">
    <text evidence="7">Lacks conserved residue(s) required for the propagation of feature annotation.</text>
</comment>
<feature type="region of interest" description="LID" evidence="7">
    <location>
        <begin position="165"/>
        <end position="202"/>
    </location>
</feature>
<evidence type="ECO:0000256" key="6">
    <source>
        <dbReference type="ARBA" id="ARBA00023134"/>
    </source>
</evidence>
<reference evidence="9 10" key="1">
    <citation type="submission" date="2024-08" db="EMBL/GenBank/DDBJ databases">
        <authorList>
            <person name="Cucini C."/>
            <person name="Frati F."/>
        </authorList>
    </citation>
    <scope>NUCLEOTIDE SEQUENCE [LARGE SCALE GENOMIC DNA]</scope>
</reference>
<dbReference type="Pfam" id="PF05191">
    <property type="entry name" value="ADK_lid"/>
    <property type="match status" value="1"/>
</dbReference>
<dbReference type="PROSITE" id="PS00113">
    <property type="entry name" value="ADENYLATE_KINASE"/>
    <property type="match status" value="1"/>
</dbReference>
<comment type="catalytic activity">
    <reaction evidence="7">
        <text>a ribonucleoside 5'-triphosphate + AMP = a ribonucleoside 5'-diphosphate + ADP</text>
        <dbReference type="Rhea" id="RHEA:13749"/>
        <dbReference type="ChEBI" id="CHEBI:57930"/>
        <dbReference type="ChEBI" id="CHEBI:61557"/>
        <dbReference type="ChEBI" id="CHEBI:456215"/>
        <dbReference type="ChEBI" id="CHEBI:456216"/>
        <dbReference type="EC" id="2.7.4.10"/>
    </reaction>
</comment>
<dbReference type="EC" id="2.7.4.10" evidence="7"/>
<feature type="binding site" evidence="7">
    <location>
        <position position="79"/>
    </location>
    <ligand>
        <name>AMP</name>
        <dbReference type="ChEBI" id="CHEBI:456215"/>
    </ligand>
</feature>
<evidence type="ECO:0000256" key="7">
    <source>
        <dbReference type="HAMAP-Rule" id="MF_03169"/>
    </source>
</evidence>
<dbReference type="SUPFAM" id="SSF57774">
    <property type="entry name" value="Microbial and mitochondrial ADK, insert 'zinc finger' domain"/>
    <property type="match status" value="1"/>
</dbReference>
<evidence type="ECO:0000256" key="1">
    <source>
        <dbReference type="ARBA" id="ARBA00004305"/>
    </source>
</evidence>
<dbReference type="PRINTS" id="PR00094">
    <property type="entry name" value="ADENYLTKNASE"/>
</dbReference>
<dbReference type="Proteomes" id="UP001642540">
    <property type="component" value="Unassembled WGS sequence"/>
</dbReference>
<dbReference type="SUPFAM" id="SSF52540">
    <property type="entry name" value="P-loop containing nucleoside triphosphate hydrolases"/>
    <property type="match status" value="1"/>
</dbReference>
<keyword evidence="6 7" id="KW-0342">GTP-binding</keyword>
<dbReference type="HAMAP" id="MF_03169">
    <property type="entry name" value="Adenylate_kinase_AK3"/>
    <property type="match status" value="1"/>
</dbReference>
<keyword evidence="5 7" id="KW-0496">Mitochondrion</keyword>
<dbReference type="HAMAP" id="MF_00235">
    <property type="entry name" value="Adenylate_kinase_Adk"/>
    <property type="match status" value="1"/>
</dbReference>
<dbReference type="EMBL" id="CAXLJM020000036">
    <property type="protein sequence ID" value="CAL8105238.1"/>
    <property type="molecule type" value="Genomic_DNA"/>
</dbReference>
<dbReference type="InterPro" id="IPR006259">
    <property type="entry name" value="Adenyl_kin_sub"/>
</dbReference>
<evidence type="ECO:0000313" key="9">
    <source>
        <dbReference type="EMBL" id="CAL8105238.1"/>
    </source>
</evidence>